<dbReference type="InterPro" id="IPR013783">
    <property type="entry name" value="Ig-like_fold"/>
</dbReference>
<dbReference type="InterPro" id="IPR050288">
    <property type="entry name" value="Cellulose_deg_GH3"/>
</dbReference>
<dbReference type="Pfam" id="PF14310">
    <property type="entry name" value="Fn3-like"/>
    <property type="match status" value="1"/>
</dbReference>
<dbReference type="AlphaFoldDB" id="A0AAD5T1Y1"/>
<evidence type="ECO:0000256" key="4">
    <source>
        <dbReference type="ARBA" id="ARBA00012744"/>
    </source>
</evidence>
<keyword evidence="12" id="KW-1185">Reference proteome</keyword>
<evidence type="ECO:0000256" key="3">
    <source>
        <dbReference type="ARBA" id="ARBA00005336"/>
    </source>
</evidence>
<organism evidence="11 12">
    <name type="scientific">Physocladia obscura</name>
    <dbReference type="NCBI Taxonomy" id="109957"/>
    <lineage>
        <taxon>Eukaryota</taxon>
        <taxon>Fungi</taxon>
        <taxon>Fungi incertae sedis</taxon>
        <taxon>Chytridiomycota</taxon>
        <taxon>Chytridiomycota incertae sedis</taxon>
        <taxon>Chytridiomycetes</taxon>
        <taxon>Chytridiales</taxon>
        <taxon>Chytriomycetaceae</taxon>
        <taxon>Physocladia</taxon>
    </lineage>
</organism>
<dbReference type="GO" id="GO:0030245">
    <property type="term" value="P:cellulose catabolic process"/>
    <property type="evidence" value="ECO:0007669"/>
    <property type="project" value="UniProtKB-KW"/>
</dbReference>
<dbReference type="Pfam" id="PF01915">
    <property type="entry name" value="Glyco_hydro_3_C"/>
    <property type="match status" value="1"/>
</dbReference>
<evidence type="ECO:0000256" key="5">
    <source>
        <dbReference type="ARBA" id="ARBA00022801"/>
    </source>
</evidence>
<evidence type="ECO:0000256" key="6">
    <source>
        <dbReference type="ARBA" id="ARBA00023001"/>
    </source>
</evidence>
<evidence type="ECO:0000256" key="2">
    <source>
        <dbReference type="ARBA" id="ARBA00004987"/>
    </source>
</evidence>
<evidence type="ECO:0000313" key="11">
    <source>
        <dbReference type="EMBL" id="KAJ3120270.1"/>
    </source>
</evidence>
<keyword evidence="5" id="KW-0378">Hydrolase</keyword>
<gene>
    <name evidence="11" type="ORF">HK100_012868</name>
</gene>
<evidence type="ECO:0000256" key="8">
    <source>
        <dbReference type="ARBA" id="ARBA00023295"/>
    </source>
</evidence>
<evidence type="ECO:0000256" key="7">
    <source>
        <dbReference type="ARBA" id="ARBA00023277"/>
    </source>
</evidence>
<keyword evidence="8" id="KW-0326">Glycosidase</keyword>
<dbReference type="GO" id="GO:0008422">
    <property type="term" value="F:beta-glucosidase activity"/>
    <property type="evidence" value="ECO:0007669"/>
    <property type="project" value="UniProtKB-EC"/>
</dbReference>
<evidence type="ECO:0000259" key="10">
    <source>
        <dbReference type="SMART" id="SM01217"/>
    </source>
</evidence>
<dbReference type="Proteomes" id="UP001211907">
    <property type="component" value="Unassembled WGS sequence"/>
</dbReference>
<evidence type="ECO:0000256" key="9">
    <source>
        <dbReference type="ARBA" id="ARBA00023326"/>
    </source>
</evidence>
<dbReference type="Gene3D" id="3.40.50.1700">
    <property type="entry name" value="Glycoside hydrolase family 3 C-terminal domain"/>
    <property type="match status" value="1"/>
</dbReference>
<proteinExistence type="inferred from homology"/>
<comment type="catalytic activity">
    <reaction evidence="1">
        <text>Hydrolysis of terminal, non-reducing beta-D-glucosyl residues with release of beta-D-glucose.</text>
        <dbReference type="EC" id="3.2.1.21"/>
    </reaction>
</comment>
<dbReference type="SMART" id="SM01217">
    <property type="entry name" value="Fn3_like"/>
    <property type="match status" value="1"/>
</dbReference>
<reference evidence="11" key="1">
    <citation type="submission" date="2020-05" db="EMBL/GenBank/DDBJ databases">
        <title>Phylogenomic resolution of chytrid fungi.</title>
        <authorList>
            <person name="Stajich J.E."/>
            <person name="Amses K."/>
            <person name="Simmons R."/>
            <person name="Seto K."/>
            <person name="Myers J."/>
            <person name="Bonds A."/>
            <person name="Quandt C.A."/>
            <person name="Barry K."/>
            <person name="Liu P."/>
            <person name="Grigoriev I."/>
            <person name="Longcore J.E."/>
            <person name="James T.Y."/>
        </authorList>
    </citation>
    <scope>NUCLEOTIDE SEQUENCE</scope>
    <source>
        <strain evidence="11">JEL0513</strain>
    </source>
</reference>
<dbReference type="PANTHER" id="PTHR42715">
    <property type="entry name" value="BETA-GLUCOSIDASE"/>
    <property type="match status" value="1"/>
</dbReference>
<feature type="domain" description="Fibronectin type III-like" evidence="10">
    <location>
        <begin position="375"/>
        <end position="442"/>
    </location>
</feature>
<comment type="similarity">
    <text evidence="3">Belongs to the glycosyl hydrolase 3 family.</text>
</comment>
<comment type="caution">
    <text evidence="11">The sequence shown here is derived from an EMBL/GenBank/DDBJ whole genome shotgun (WGS) entry which is preliminary data.</text>
</comment>
<evidence type="ECO:0000313" key="12">
    <source>
        <dbReference type="Proteomes" id="UP001211907"/>
    </source>
</evidence>
<evidence type="ECO:0000256" key="1">
    <source>
        <dbReference type="ARBA" id="ARBA00000448"/>
    </source>
</evidence>
<dbReference type="InterPro" id="IPR002772">
    <property type="entry name" value="Glyco_hydro_3_C"/>
</dbReference>
<accession>A0AAD5T1Y1</accession>
<name>A0AAD5T1Y1_9FUNG</name>
<dbReference type="InterPro" id="IPR036881">
    <property type="entry name" value="Glyco_hydro_3_C_sf"/>
</dbReference>
<comment type="pathway">
    <text evidence="2">Glycan metabolism; cellulose degradation.</text>
</comment>
<dbReference type="Gene3D" id="2.60.40.10">
    <property type="entry name" value="Immunoglobulins"/>
    <property type="match status" value="1"/>
</dbReference>
<keyword evidence="9" id="KW-0624">Polysaccharide degradation</keyword>
<protein>
    <recommendedName>
        <fullName evidence="4">beta-glucosidase</fullName>
        <ecNumber evidence="4">3.2.1.21</ecNumber>
    </recommendedName>
</protein>
<dbReference type="FunFam" id="3.40.50.1700:FF:000003">
    <property type="entry name" value="Probable beta-glucosidase"/>
    <property type="match status" value="1"/>
</dbReference>
<dbReference type="PANTHER" id="PTHR42715:SF2">
    <property type="entry name" value="BETA-GLUCOSIDASE F-RELATED"/>
    <property type="match status" value="1"/>
</dbReference>
<keyword evidence="6" id="KW-0136">Cellulose degradation</keyword>
<sequence length="454" mass="50458">MAGNERVNKTEKLNSLSVDGLTVKDVPDSRLNEMVTRILSAFYMLGQDKGFPDIAFDSWAQKAKNVYNFKYCFKHHIQFIRELGAASTVLLKNSKSVLPLQPRSEDLIAVIGEDARLPKVLNEFVNRGGNDGTLAQGWGSGSAEFPYLVAPLGAISSRHAKTVSSVDNYNLDFAKNVASSASVAIVFVNADSGEGGMTVEGHDADRNDLKLWHKSDELIEAVSSVNENTVIVIHSVGAVEMPWINHPNISAVVLAFLPGQESGNSIADILFGNVNPSARLPFTIHEKREEYAAGVIYKSNGVVIPQIYYSEGLFFDYRHADKFNITPLFPFGHGLSYTSFEYSKLHVSRVQKHNPRFSIRVAIQIQNVGKRDGHEVVQVYVVYPPEANEPPKLLKGFERVWVRHGARVNIKVLIDAKSLRVWGDDGWEFVRGEYVIYVGGSSRNLRPEARIIWG</sequence>
<dbReference type="SUPFAM" id="SSF52279">
    <property type="entry name" value="Beta-D-glucan exohydrolase, C-terminal domain"/>
    <property type="match status" value="1"/>
</dbReference>
<dbReference type="InterPro" id="IPR026891">
    <property type="entry name" value="Fn3-like"/>
</dbReference>
<dbReference type="EMBL" id="JADGJH010000979">
    <property type="protein sequence ID" value="KAJ3120270.1"/>
    <property type="molecule type" value="Genomic_DNA"/>
</dbReference>
<dbReference type="EC" id="3.2.1.21" evidence="4"/>
<keyword evidence="7" id="KW-0119">Carbohydrate metabolism</keyword>